<dbReference type="PANTHER" id="PTHR41260">
    <property type="entry name" value="PROTEIN ECSC"/>
    <property type="match status" value="1"/>
</dbReference>
<reference evidence="2" key="1">
    <citation type="submission" date="2013-03" db="EMBL/GenBank/DDBJ databases">
        <title>Genome Sequence of the Profundibacterium mesophilum strain KAUST100406-0324T from Red Sea, a novel genus in the family Rhodobacteraceae.</title>
        <authorList>
            <person name="Essack M."/>
            <person name="Alam I."/>
            <person name="Lafi F."/>
            <person name="Alawi W."/>
            <person name="Kamanu F."/>
            <person name="Al-Suwailem A."/>
            <person name="Lee O.O."/>
            <person name="Xu Y."/>
            <person name="Bajic V."/>
            <person name="Qian P.-Y."/>
            <person name="Archer J."/>
        </authorList>
    </citation>
    <scope>NUCLEOTIDE SEQUENCE</scope>
    <source>
        <strain evidence="2">KAUST100406-0324</strain>
    </source>
</reference>
<protein>
    <submittedName>
        <fullName evidence="2">EcsC protein family domain containing protein</fullName>
    </submittedName>
</protein>
<dbReference type="PANTHER" id="PTHR41260:SF1">
    <property type="entry name" value="PROTEIN ECSC"/>
    <property type="match status" value="1"/>
</dbReference>
<evidence type="ECO:0000313" key="3">
    <source>
        <dbReference type="Proteomes" id="UP000698242"/>
    </source>
</evidence>
<dbReference type="InterPro" id="IPR024787">
    <property type="entry name" value="EcsC"/>
</dbReference>
<evidence type="ECO:0000313" key="2">
    <source>
        <dbReference type="EMBL" id="KAF0677009.1"/>
    </source>
</evidence>
<dbReference type="EMBL" id="APKE01000010">
    <property type="protein sequence ID" value="KAF0677009.1"/>
    <property type="molecule type" value="Genomic_DNA"/>
</dbReference>
<name>A0A921TG18_9RHOB</name>
<feature type="compositionally biased region" description="Gly residues" evidence="1">
    <location>
        <begin position="24"/>
        <end position="38"/>
    </location>
</feature>
<accession>A0A921TG18</accession>
<keyword evidence="3" id="KW-1185">Reference proteome</keyword>
<organism evidence="2 3">
    <name type="scientific">Profundibacterium mesophilum KAUST100406-0324</name>
    <dbReference type="NCBI Taxonomy" id="1037889"/>
    <lineage>
        <taxon>Bacteria</taxon>
        <taxon>Pseudomonadati</taxon>
        <taxon>Pseudomonadota</taxon>
        <taxon>Alphaproteobacteria</taxon>
        <taxon>Rhodobacterales</taxon>
        <taxon>Roseobacteraceae</taxon>
        <taxon>Profundibacterium</taxon>
    </lineage>
</organism>
<sequence>MTQERSSSDRAGDAGAGQQDGQADAGGNGTGGDAGLRTGGHDGDEGRPGRADIPLDPETRRAVVALAKRFRAADGIGMQVLALVGGQAETLIERLPGAVRGQLDGATRRALQTAFDAASASRGRVADQSDWLNTAVTTAMGAAGGFGGLPTALAELPVTTTVLLRAIQGIAQDEGFDPAQPAVRMQCLQVFAAAGPLARDDGSDLAFLSARVTLTGAAVHGLIARIAPRLATVLGQKLAAQTVPVLGAVAGAATNYAFTNYYQEMARVYFGLRRLARDSGADLEALMREFRLHAVPPRRIG</sequence>
<dbReference type="RefSeq" id="WP_159964219.1">
    <property type="nucleotide sequence ID" value="NZ_APKE01000010.1"/>
</dbReference>
<feature type="compositionally biased region" description="Basic and acidic residues" evidence="1">
    <location>
        <begin position="39"/>
        <end position="50"/>
    </location>
</feature>
<proteinExistence type="predicted"/>
<feature type="compositionally biased region" description="Basic and acidic residues" evidence="1">
    <location>
        <begin position="1"/>
        <end position="12"/>
    </location>
</feature>
<evidence type="ECO:0000256" key="1">
    <source>
        <dbReference type="SAM" id="MobiDB-lite"/>
    </source>
</evidence>
<gene>
    <name evidence="2" type="ORF">PMES_00806</name>
</gene>
<dbReference type="Pfam" id="PF12787">
    <property type="entry name" value="EcsC"/>
    <property type="match status" value="1"/>
</dbReference>
<comment type="caution">
    <text evidence="2">The sequence shown here is derived from an EMBL/GenBank/DDBJ whole genome shotgun (WGS) entry which is preliminary data.</text>
</comment>
<dbReference type="AlphaFoldDB" id="A0A921TG18"/>
<dbReference type="Proteomes" id="UP000698242">
    <property type="component" value="Unassembled WGS sequence"/>
</dbReference>
<dbReference type="OrthoDB" id="7569638at2"/>
<feature type="region of interest" description="Disordered" evidence="1">
    <location>
        <begin position="1"/>
        <end position="56"/>
    </location>
</feature>